<gene>
    <name evidence="1" type="ORF">GA0070620_3052</name>
</gene>
<keyword evidence="2" id="KW-1185">Reference proteome</keyword>
<sequence length="78" mass="8919">MSPAQVAAERVVLTHLAADLPFLSDQRLTELAAEHAVETGHYAAEARRLIDAEREYRQAVRRDWLNAMTSPRKFGWTR</sequence>
<dbReference type="EMBL" id="LT598496">
    <property type="protein sequence ID" value="SBV27528.1"/>
    <property type="molecule type" value="Genomic_DNA"/>
</dbReference>
<dbReference type="OrthoDB" id="3403083at2"/>
<dbReference type="Proteomes" id="UP000199393">
    <property type="component" value="Chromosome I"/>
</dbReference>
<organism evidence="1 2">
    <name type="scientific">Micromonospora krabiensis</name>
    <dbReference type="NCBI Taxonomy" id="307121"/>
    <lineage>
        <taxon>Bacteria</taxon>
        <taxon>Bacillati</taxon>
        <taxon>Actinomycetota</taxon>
        <taxon>Actinomycetes</taxon>
        <taxon>Micromonosporales</taxon>
        <taxon>Micromonosporaceae</taxon>
        <taxon>Micromonospora</taxon>
    </lineage>
</organism>
<protein>
    <submittedName>
        <fullName evidence="1">Uncharacterized protein</fullName>
    </submittedName>
</protein>
<accession>A0A1C3N4N6</accession>
<evidence type="ECO:0000313" key="2">
    <source>
        <dbReference type="Proteomes" id="UP000199393"/>
    </source>
</evidence>
<dbReference type="RefSeq" id="WP_091591376.1">
    <property type="nucleotide sequence ID" value="NZ_JBHRWG010000004.1"/>
</dbReference>
<name>A0A1C3N4N6_9ACTN</name>
<reference evidence="2" key="1">
    <citation type="submission" date="2016-06" db="EMBL/GenBank/DDBJ databases">
        <authorList>
            <person name="Varghese N."/>
        </authorList>
    </citation>
    <scope>NUCLEOTIDE SEQUENCE [LARGE SCALE GENOMIC DNA]</scope>
    <source>
        <strain evidence="2">DSM 45344</strain>
    </source>
</reference>
<dbReference type="STRING" id="307121.GA0070620_3052"/>
<proteinExistence type="predicted"/>
<evidence type="ECO:0000313" key="1">
    <source>
        <dbReference type="EMBL" id="SBV27528.1"/>
    </source>
</evidence>
<dbReference type="AlphaFoldDB" id="A0A1C3N4N6"/>
<dbReference type="PATRIC" id="fig|307121.4.peg.3116"/>